<comment type="caution">
    <text evidence="1">The sequence shown here is derived from an EMBL/GenBank/DDBJ whole genome shotgun (WGS) entry which is preliminary data.</text>
</comment>
<evidence type="ECO:0000313" key="2">
    <source>
        <dbReference type="Proteomes" id="UP001596398"/>
    </source>
</evidence>
<dbReference type="RefSeq" id="WP_276235276.1">
    <property type="nucleotide sequence ID" value="NZ_CP119802.1"/>
</dbReference>
<dbReference type="Proteomes" id="UP001596398">
    <property type="component" value="Unassembled WGS sequence"/>
</dbReference>
<dbReference type="EMBL" id="JBHTAP010000001">
    <property type="protein sequence ID" value="MFC7234274.1"/>
    <property type="molecule type" value="Genomic_DNA"/>
</dbReference>
<reference evidence="1 2" key="1">
    <citation type="journal article" date="2019" name="Int. J. Syst. Evol. Microbiol.">
        <title>The Global Catalogue of Microorganisms (GCM) 10K type strain sequencing project: providing services to taxonomists for standard genome sequencing and annotation.</title>
        <authorList>
            <consortium name="The Broad Institute Genomics Platform"/>
            <consortium name="The Broad Institute Genome Sequencing Center for Infectious Disease"/>
            <person name="Wu L."/>
            <person name="Ma J."/>
        </authorList>
    </citation>
    <scope>NUCLEOTIDE SEQUENCE [LARGE SCALE GENOMIC DNA]</scope>
    <source>
        <strain evidence="1 2">DT85</strain>
    </source>
</reference>
<keyword evidence="2" id="KW-1185">Reference proteome</keyword>
<accession>A0ABD5ZL97</accession>
<protein>
    <submittedName>
        <fullName evidence="1">Uncharacterized protein</fullName>
    </submittedName>
</protein>
<gene>
    <name evidence="1" type="ORF">ACFQJ4_02980</name>
</gene>
<sequence>MTVPKGVARDTLLDVVVGWYAAGAADAPVDTADAAAAAGYSDATTRQTPFLEAVGVLDAEGRDHRLTDRGAALAAALDAGDEAAARERFYTLLAGWPPTAQVRDLLRGGAMTEDELLPRVADLTGADLDAGRERVGCRTLLDLFAWAGALDRTDDGRYLPGRVETRAVERERSALTVGIELSVDVDPDDVENLVRAVRSGLDDEEATLSAELDGVTVEGED</sequence>
<name>A0ABD5ZL97_9EURY</name>
<proteinExistence type="predicted"/>
<evidence type="ECO:0000313" key="1">
    <source>
        <dbReference type="EMBL" id="MFC7234274.1"/>
    </source>
</evidence>
<dbReference type="GeneID" id="79265941"/>
<organism evidence="1 2">
    <name type="scientific">Halosegnis marinus</name>
    <dbReference type="NCBI Taxonomy" id="3034023"/>
    <lineage>
        <taxon>Archaea</taxon>
        <taxon>Methanobacteriati</taxon>
        <taxon>Methanobacteriota</taxon>
        <taxon>Stenosarchaea group</taxon>
        <taxon>Halobacteria</taxon>
        <taxon>Halobacteriales</taxon>
        <taxon>Natronomonadaceae</taxon>
        <taxon>Halosegnis</taxon>
    </lineage>
</organism>
<dbReference type="AlphaFoldDB" id="A0ABD5ZL97"/>